<evidence type="ECO:0000313" key="1">
    <source>
        <dbReference type="EMBL" id="CRL22006.1"/>
    </source>
</evidence>
<dbReference type="Proteomes" id="UP000053732">
    <property type="component" value="Unassembled WGS sequence"/>
</dbReference>
<protein>
    <submittedName>
        <fullName evidence="1">Str. FM013</fullName>
    </submittedName>
</protein>
<accession>A0A0G4P6Q4</accession>
<evidence type="ECO:0000313" key="2">
    <source>
        <dbReference type="Proteomes" id="UP000053732"/>
    </source>
</evidence>
<dbReference type="AlphaFoldDB" id="A0A0G4P6Q4"/>
<dbReference type="EMBL" id="HG793139">
    <property type="protein sequence ID" value="CRL22006.1"/>
    <property type="molecule type" value="Genomic_DNA"/>
</dbReference>
<gene>
    <name evidence="1" type="ORF">PCAMFM013_S006g000546</name>
</gene>
<dbReference type="STRING" id="1429867.A0A0G4P6Q4"/>
<keyword evidence="2" id="KW-1185">Reference proteome</keyword>
<name>A0A0G4P6Q4_PENC3</name>
<reference evidence="1 2" key="1">
    <citation type="journal article" date="2014" name="Nat. Commun.">
        <title>Multiple recent horizontal transfers of a large genomic region in cheese making fungi.</title>
        <authorList>
            <person name="Cheeseman K."/>
            <person name="Ropars J."/>
            <person name="Renault P."/>
            <person name="Dupont J."/>
            <person name="Gouzy J."/>
            <person name="Branca A."/>
            <person name="Abraham A.L."/>
            <person name="Ceppi M."/>
            <person name="Conseiller E."/>
            <person name="Debuchy R."/>
            <person name="Malagnac F."/>
            <person name="Goarin A."/>
            <person name="Silar P."/>
            <person name="Lacoste S."/>
            <person name="Sallet E."/>
            <person name="Bensimon A."/>
            <person name="Giraud T."/>
            <person name="Brygoo Y."/>
        </authorList>
    </citation>
    <scope>NUCLEOTIDE SEQUENCE [LARGE SCALE GENOMIC DNA]</scope>
    <source>
        <strain evidence="2">FM 013</strain>
    </source>
</reference>
<proteinExistence type="predicted"/>
<organism evidence="1 2">
    <name type="scientific">Penicillium camemberti (strain FM 013)</name>
    <dbReference type="NCBI Taxonomy" id="1429867"/>
    <lineage>
        <taxon>Eukaryota</taxon>
        <taxon>Fungi</taxon>
        <taxon>Dikarya</taxon>
        <taxon>Ascomycota</taxon>
        <taxon>Pezizomycotina</taxon>
        <taxon>Eurotiomycetes</taxon>
        <taxon>Eurotiomycetidae</taxon>
        <taxon>Eurotiales</taxon>
        <taxon>Aspergillaceae</taxon>
        <taxon>Penicillium</taxon>
    </lineage>
</organism>
<sequence>MNGLSVFKVWFVDHYMNRSQTTIIALHIDKVQPGYRTQYPTNNNPNVPAIRPTFLAAILGPPGLAIPISLVPYQSPIMPKAA</sequence>